<dbReference type="EMBL" id="JBJKFK010006595">
    <property type="protein sequence ID" value="KAL3307748.1"/>
    <property type="molecule type" value="Genomic_DNA"/>
</dbReference>
<dbReference type="Proteomes" id="UP001626550">
    <property type="component" value="Unassembled WGS sequence"/>
</dbReference>
<evidence type="ECO:0000313" key="2">
    <source>
        <dbReference type="EMBL" id="KAL3307748.1"/>
    </source>
</evidence>
<sequence length="61" mass="7024">MDHRVAANTSAKASSTGNFRGKKKSTKIRSGMIDHLCKRRSRLQARFYIYFISYLPGEEKD</sequence>
<comment type="caution">
    <text evidence="2">The sequence shown here is derived from an EMBL/GenBank/DDBJ whole genome shotgun (WGS) entry which is preliminary data.</text>
</comment>
<feature type="region of interest" description="Disordered" evidence="1">
    <location>
        <begin position="1"/>
        <end position="26"/>
    </location>
</feature>
<keyword evidence="3" id="KW-1185">Reference proteome</keyword>
<evidence type="ECO:0000313" key="3">
    <source>
        <dbReference type="Proteomes" id="UP001626550"/>
    </source>
</evidence>
<reference evidence="2 3" key="1">
    <citation type="submission" date="2024-11" db="EMBL/GenBank/DDBJ databases">
        <title>Adaptive evolution of stress response genes in parasites aligns with host niche diversity.</title>
        <authorList>
            <person name="Hahn C."/>
            <person name="Resl P."/>
        </authorList>
    </citation>
    <scope>NUCLEOTIDE SEQUENCE [LARGE SCALE GENOMIC DNA]</scope>
    <source>
        <strain evidence="2">EGGRZ-B1_66</strain>
        <tissue evidence="2">Body</tissue>
    </source>
</reference>
<protein>
    <submittedName>
        <fullName evidence="2">Uncharacterized protein</fullName>
    </submittedName>
</protein>
<accession>A0ABD2PJU4</accession>
<feature type="compositionally biased region" description="Polar residues" evidence="1">
    <location>
        <begin position="7"/>
        <end position="18"/>
    </location>
</feature>
<evidence type="ECO:0000256" key="1">
    <source>
        <dbReference type="SAM" id="MobiDB-lite"/>
    </source>
</evidence>
<gene>
    <name evidence="2" type="ORF">Ciccas_013734</name>
</gene>
<proteinExistence type="predicted"/>
<dbReference type="AlphaFoldDB" id="A0ABD2PJU4"/>
<organism evidence="2 3">
    <name type="scientific">Cichlidogyrus casuarinus</name>
    <dbReference type="NCBI Taxonomy" id="1844966"/>
    <lineage>
        <taxon>Eukaryota</taxon>
        <taxon>Metazoa</taxon>
        <taxon>Spiralia</taxon>
        <taxon>Lophotrochozoa</taxon>
        <taxon>Platyhelminthes</taxon>
        <taxon>Monogenea</taxon>
        <taxon>Monopisthocotylea</taxon>
        <taxon>Dactylogyridea</taxon>
        <taxon>Ancyrocephalidae</taxon>
        <taxon>Cichlidogyrus</taxon>
    </lineage>
</organism>
<name>A0ABD2PJU4_9PLAT</name>